<dbReference type="RefSeq" id="WP_121973423.1">
    <property type="nucleotide sequence ID" value="NZ_OOGT01000033.1"/>
</dbReference>
<gene>
    <name evidence="4" type="ORF">KPC_1086</name>
</gene>
<dbReference type="NCBIfam" id="NF047330">
    <property type="entry name" value="MCR_0457_fam"/>
    <property type="match status" value="1"/>
</dbReference>
<dbReference type="InterPro" id="IPR057704">
    <property type="entry name" value="DUF7944"/>
</dbReference>
<dbReference type="InParanoid" id="A0A2U3MWU1"/>
<protein>
    <recommendedName>
        <fullName evidence="3">DUF7944 domain-containing protein</fullName>
    </recommendedName>
</protein>
<evidence type="ECO:0000259" key="3">
    <source>
        <dbReference type="Pfam" id="PF25642"/>
    </source>
</evidence>
<dbReference type="EMBL" id="OOGT01000033">
    <property type="protein sequence ID" value="SPL69908.1"/>
    <property type="molecule type" value="Genomic_DNA"/>
</dbReference>
<name>A0A2U3MWU1_9GAMM</name>
<keyword evidence="2" id="KW-0732">Signal</keyword>
<evidence type="ECO:0000256" key="1">
    <source>
        <dbReference type="SAM" id="Coils"/>
    </source>
</evidence>
<proteinExistence type="predicted"/>
<feature type="signal peptide" evidence="2">
    <location>
        <begin position="1"/>
        <end position="25"/>
    </location>
</feature>
<evidence type="ECO:0000313" key="5">
    <source>
        <dbReference type="Proteomes" id="UP000245974"/>
    </source>
</evidence>
<keyword evidence="1" id="KW-0175">Coiled coil</keyword>
<dbReference type="OrthoDB" id="6717434at2"/>
<sequence>MQSKLVKIATLGILSCSFFLPQTFAATKKSAEEENIDVTQQQVTKEELAAIFVLSEVCPKIQGKNTKFTDGYKRLAKDYLPNEKNPVAALQSLSKQASFQEALKQARQDAKNAGEENNKQVCQDVINYHS</sequence>
<evidence type="ECO:0000256" key="2">
    <source>
        <dbReference type="SAM" id="SignalP"/>
    </source>
</evidence>
<evidence type="ECO:0000313" key="4">
    <source>
        <dbReference type="EMBL" id="SPL69908.1"/>
    </source>
</evidence>
<keyword evidence="5" id="KW-1185">Reference proteome</keyword>
<organism evidence="4 5">
    <name type="scientific">Acinetobacter stercoris</name>
    <dbReference type="NCBI Taxonomy" id="2126983"/>
    <lineage>
        <taxon>Bacteria</taxon>
        <taxon>Pseudomonadati</taxon>
        <taxon>Pseudomonadota</taxon>
        <taxon>Gammaproteobacteria</taxon>
        <taxon>Moraxellales</taxon>
        <taxon>Moraxellaceae</taxon>
        <taxon>Acinetobacter</taxon>
    </lineage>
</organism>
<dbReference type="AlphaFoldDB" id="A0A2U3MWU1"/>
<dbReference type="Proteomes" id="UP000245974">
    <property type="component" value="Unassembled WGS sequence"/>
</dbReference>
<feature type="chain" id="PRO_5015707100" description="DUF7944 domain-containing protein" evidence="2">
    <location>
        <begin position="26"/>
        <end position="130"/>
    </location>
</feature>
<dbReference type="Pfam" id="PF25642">
    <property type="entry name" value="DUF7944"/>
    <property type="match status" value="1"/>
</dbReference>
<reference evidence="5" key="1">
    <citation type="submission" date="2018-03" db="EMBL/GenBank/DDBJ databases">
        <authorList>
            <person name="Blom J."/>
        </authorList>
    </citation>
    <scope>NUCLEOTIDE SEQUENCE [LARGE SCALE GENOMIC DNA]</scope>
    <source>
        <strain evidence="5">KPC-SM-21</strain>
    </source>
</reference>
<accession>A0A2U3MWU1</accession>
<feature type="coiled-coil region" evidence="1">
    <location>
        <begin position="96"/>
        <end position="123"/>
    </location>
</feature>
<feature type="domain" description="DUF7944" evidence="3">
    <location>
        <begin position="44"/>
        <end position="125"/>
    </location>
</feature>